<feature type="compositionally biased region" description="Low complexity" evidence="11">
    <location>
        <begin position="716"/>
        <end position="738"/>
    </location>
</feature>
<sequence>MAADEAAPNLNLSPDEKRTYGQLFRQADSDSVGVVVGEIAVRFFHKTGLDSRILGEIALQQAPLPRFDGIAPQGGAPAGGIPPPPPVPVSSPPPPAALQAQSTGGPIRIPPLTPEKVAQYTGLFERQPLQGGQLPGDQARTIFEKSGLPNEALGRIWQLADTEQRGALVLTEFIIAMHLLTSMKTGALRSLPNVLPAGLYEAASRRGPVSRQASTGPGISAIPRQLSGTAQVRTNSPLGRPPMSPQQSGASDWLVTPADKARFDQIYSDLDKGNKGYITGEEAVTFFSQSNLPEDTLAQIWDLADTNSQGQLTREQFAVAILRSQVRPHTATSAFDPPPAPVIQAPPPQPKSALDDLFGLESGTSSPAPPPPAQAPMSTGGSNANDPFSGGSALTPTSPMKPSLTGTGGSNFKPFVPSSSFGRGLTQQPTGGSTGSGQKLSAPSASEDLLSDNDEASRNISGETTELANLSNQISSLSKQTQDVQAKRTTTQNELNQATSQKQNFEQRLAQLRTLYEKEAQDTRALEEQLSNARKETSKLQSECMALEGTYRDTQTQHQQMLAALQADQQENTNLRERIRVVNGEIAQLKPQIEKLKSDARQQKGLVAINKKQLSTTEGERDKLKTEAEELNKSIDDLRQANTGSPLSPSAQIASPAPSTSSANNPFFRRTASTDIMGAFSSPPPTKNASDKSFDDLFGPAFPPSASATPPPPPQTFFKPQHTGASAASAGSYSTPPASNSPVMSRQATLAAEPPAPLSRDRSALASCPSLTILIHSHLPVKCRLPRDMKSSDSVASSLPGAFPGDDLDKTDGTETPSATADAPRDAPNDDTPKPAEAADPFGSTDEAKAKADFENAFAAFTTSKNQSKPSPEANKSSTFDSEFPPISELERDEEEDSDSSSDNGGFDDNFTPASPPAKAFGEKAPAEESPESTHAAPVTTSPPAQEAHSPPETKASLEQPSSPATITENNAQKSSVDDIFGAAASGTAPTSQQPVPSNPPQQKGAFDELDSDFEGLEDAKEGSADEDFANISRSGLDDFNPVFDSSPPGSQAKTESTAFGNESFDFVSATSTGPTQPTTGANQQKAPEAHDWDAIFSGFDSPSATAAQPATSDKPAGDVHPGQHALNRTLSAESEHDDPILKSLTSMGYKRHEALDALEKYDYDLDKAANFLASRS</sequence>
<dbReference type="InterPro" id="IPR000261">
    <property type="entry name" value="EH_dom"/>
</dbReference>
<evidence type="ECO:0000256" key="3">
    <source>
        <dbReference type="ARBA" id="ARBA00004413"/>
    </source>
</evidence>
<evidence type="ECO:0000259" key="13">
    <source>
        <dbReference type="PROSITE" id="PS50031"/>
    </source>
</evidence>
<evidence type="ECO:0000256" key="10">
    <source>
        <dbReference type="ARBA" id="ARBA00025194"/>
    </source>
</evidence>
<dbReference type="PANTHER" id="PTHR11216:SF170">
    <property type="entry name" value="DYNAMIN ASSOCIATED PROTEIN 160, ISOFORM D"/>
    <property type="match status" value="1"/>
</dbReference>
<keyword evidence="6" id="KW-0967">Endosome</keyword>
<dbReference type="Gene3D" id="1.10.238.10">
    <property type="entry name" value="EF-hand"/>
    <property type="match status" value="3"/>
</dbReference>
<dbReference type="PROSITE" id="PS50031">
    <property type="entry name" value="EH"/>
    <property type="match status" value="2"/>
</dbReference>
<evidence type="ECO:0000256" key="5">
    <source>
        <dbReference type="ARBA" id="ARBA00022583"/>
    </source>
</evidence>
<feature type="compositionally biased region" description="Low complexity" evidence="11">
    <location>
        <begin position="645"/>
        <end position="663"/>
    </location>
</feature>
<feature type="compositionally biased region" description="Pro residues" evidence="11">
    <location>
        <begin position="80"/>
        <end position="96"/>
    </location>
</feature>
<dbReference type="CDD" id="cd00052">
    <property type="entry name" value="EH"/>
    <property type="match status" value="2"/>
</dbReference>
<evidence type="ECO:0000256" key="7">
    <source>
        <dbReference type="ARBA" id="ARBA00023054"/>
    </source>
</evidence>
<evidence type="ECO:0000259" key="14">
    <source>
        <dbReference type="PROSITE" id="PS50222"/>
    </source>
</evidence>
<reference evidence="15 16" key="1">
    <citation type="submission" date="2024-04" db="EMBL/GenBank/DDBJ databases">
        <title>Complete genome sequence of Fusarium acuminatum.</title>
        <authorList>
            <person name="Lan B."/>
        </authorList>
    </citation>
    <scope>NUCLEOTIDE SEQUENCE [LARGE SCALE GENOMIC DNA]</scope>
    <source>
        <strain evidence="15">1A</strain>
    </source>
</reference>
<feature type="region of interest" description="Disordered" evidence="11">
    <location>
        <begin position="638"/>
        <end position="763"/>
    </location>
</feature>
<feature type="region of interest" description="Disordered" evidence="11">
    <location>
        <begin position="66"/>
        <end position="111"/>
    </location>
</feature>
<dbReference type="SMART" id="SM00027">
    <property type="entry name" value="EH"/>
    <property type="match status" value="2"/>
</dbReference>
<evidence type="ECO:0000256" key="11">
    <source>
        <dbReference type="SAM" id="MobiDB-lite"/>
    </source>
</evidence>
<feature type="compositionally biased region" description="Basic and acidic residues" evidence="11">
    <location>
        <begin position="823"/>
        <end position="834"/>
    </location>
</feature>
<evidence type="ECO:0000313" key="16">
    <source>
        <dbReference type="Proteomes" id="UP001489902"/>
    </source>
</evidence>
<name>A0ABZ2WZP7_9HYPO</name>
<feature type="compositionally biased region" description="Low complexity" evidence="11">
    <location>
        <begin position="1102"/>
        <end position="1113"/>
    </location>
</feature>
<comment type="subunit">
    <text evidence="4">Component of the PAN1 actin cytoskeleton-regulatory complex.</text>
</comment>
<dbReference type="CDD" id="cd14270">
    <property type="entry name" value="UBA"/>
    <property type="match status" value="1"/>
</dbReference>
<feature type="compositionally biased region" description="Polar residues" evidence="11">
    <location>
        <begin position="226"/>
        <end position="237"/>
    </location>
</feature>
<dbReference type="InterPro" id="IPR009060">
    <property type="entry name" value="UBA-like_sf"/>
</dbReference>
<dbReference type="PANTHER" id="PTHR11216">
    <property type="entry name" value="EH DOMAIN"/>
    <property type="match status" value="1"/>
</dbReference>
<evidence type="ECO:0000259" key="12">
    <source>
        <dbReference type="PROSITE" id="PS50030"/>
    </source>
</evidence>
<feature type="region of interest" description="Disordered" evidence="11">
    <location>
        <begin position="788"/>
        <end position="1141"/>
    </location>
</feature>
<dbReference type="SMART" id="SM00165">
    <property type="entry name" value="UBA"/>
    <property type="match status" value="1"/>
</dbReference>
<feature type="region of interest" description="Disordered" evidence="11">
    <location>
        <begin position="330"/>
        <end position="456"/>
    </location>
</feature>
<dbReference type="InterPro" id="IPR002048">
    <property type="entry name" value="EF_hand_dom"/>
</dbReference>
<keyword evidence="9" id="KW-0206">Cytoskeleton</keyword>
<dbReference type="SUPFAM" id="SSF46934">
    <property type="entry name" value="UBA-like"/>
    <property type="match status" value="1"/>
</dbReference>
<keyword evidence="7" id="KW-0175">Coiled coil</keyword>
<feature type="compositionally biased region" description="Acidic residues" evidence="11">
    <location>
        <begin position="891"/>
        <end position="900"/>
    </location>
</feature>
<feature type="compositionally biased region" description="Polar residues" evidence="11">
    <location>
        <begin position="1048"/>
        <end position="1061"/>
    </location>
</feature>
<evidence type="ECO:0000256" key="1">
    <source>
        <dbReference type="ARBA" id="ARBA00004125"/>
    </source>
</evidence>
<dbReference type="PROSITE" id="PS50030">
    <property type="entry name" value="UBA"/>
    <property type="match status" value="1"/>
</dbReference>
<evidence type="ECO:0000256" key="6">
    <source>
        <dbReference type="ARBA" id="ARBA00022753"/>
    </source>
</evidence>
<evidence type="ECO:0000313" key="15">
    <source>
        <dbReference type="EMBL" id="WZH46287.1"/>
    </source>
</evidence>
<organism evidence="15 16">
    <name type="scientific">Fusarium acuminatum</name>
    <dbReference type="NCBI Taxonomy" id="5515"/>
    <lineage>
        <taxon>Eukaryota</taxon>
        <taxon>Fungi</taxon>
        <taxon>Dikarya</taxon>
        <taxon>Ascomycota</taxon>
        <taxon>Pezizomycotina</taxon>
        <taxon>Sordariomycetes</taxon>
        <taxon>Hypocreomycetidae</taxon>
        <taxon>Hypocreales</taxon>
        <taxon>Nectriaceae</taxon>
        <taxon>Fusarium</taxon>
        <taxon>Fusarium tricinctum species complex</taxon>
    </lineage>
</organism>
<gene>
    <name evidence="15" type="ORF">QYS62_007361</name>
</gene>
<feature type="region of interest" description="Disordered" evidence="11">
    <location>
        <begin position="479"/>
        <end position="502"/>
    </location>
</feature>
<comment type="function">
    <text evidence="10">Component of the PAN1 actin cytoskeleton-regulatory complex required for the internalization of endosomes during actin-coupled endocytosis. The complex links the site of endocytosis to the cell membrane-associated actin cytoskeleton. Mediates uptake of external molecules and vacuolar degradation of plasma membrane proteins. Plays a role in the proper organization of the cell membrane-associated actin cytoskeleton and promotes its destabilization.</text>
</comment>
<feature type="region of interest" description="Disordered" evidence="11">
    <location>
        <begin position="206"/>
        <end position="250"/>
    </location>
</feature>
<evidence type="ECO:0000256" key="2">
    <source>
        <dbReference type="ARBA" id="ARBA00004134"/>
    </source>
</evidence>
<dbReference type="Pfam" id="PF12763">
    <property type="entry name" value="EH"/>
    <property type="match status" value="2"/>
</dbReference>
<feature type="compositionally biased region" description="Polar residues" evidence="11">
    <location>
        <begin position="1069"/>
        <end position="1086"/>
    </location>
</feature>
<protein>
    <submittedName>
        <fullName evidence="15">EDE1-like protein</fullName>
    </submittedName>
</protein>
<dbReference type="PROSITE" id="PS50222">
    <property type="entry name" value="EF_HAND_2"/>
    <property type="match status" value="1"/>
</dbReference>
<feature type="compositionally biased region" description="Acidic residues" evidence="11">
    <location>
        <begin position="1008"/>
        <end position="1017"/>
    </location>
</feature>
<feature type="domain" description="EF-hand" evidence="14">
    <location>
        <begin position="258"/>
        <end position="293"/>
    </location>
</feature>
<comment type="subcellular location">
    <subcellularLocation>
        <location evidence="3">Cell membrane</location>
        <topology evidence="3">Peripheral membrane protein</topology>
        <orientation evidence="3">Cytoplasmic side</orientation>
    </subcellularLocation>
    <subcellularLocation>
        <location evidence="2">Cytoplasm</location>
        <location evidence="2">Cytoskeleton</location>
        <location evidence="2">Actin patch</location>
    </subcellularLocation>
    <subcellularLocation>
        <location evidence="1">Endosome membrane</location>
        <topology evidence="1">Peripheral membrane protein</topology>
        <orientation evidence="1">Cytoplasmic side</orientation>
    </subcellularLocation>
</comment>
<feature type="domain" description="EH" evidence="13">
    <location>
        <begin position="116"/>
        <end position="206"/>
    </location>
</feature>
<feature type="compositionally biased region" description="Polar residues" evidence="11">
    <location>
        <begin position="957"/>
        <end position="975"/>
    </location>
</feature>
<accession>A0ABZ2WZP7</accession>
<keyword evidence="8" id="KW-0009">Actin-binding</keyword>
<keyword evidence="5" id="KW-0254">Endocytosis</keyword>
<dbReference type="Proteomes" id="UP001489902">
    <property type="component" value="Chromosome 4"/>
</dbReference>
<evidence type="ECO:0000256" key="4">
    <source>
        <dbReference type="ARBA" id="ARBA00011159"/>
    </source>
</evidence>
<dbReference type="SUPFAM" id="SSF47473">
    <property type="entry name" value="EF-hand"/>
    <property type="match status" value="3"/>
</dbReference>
<keyword evidence="9" id="KW-0963">Cytoplasm</keyword>
<dbReference type="InterPro" id="IPR011992">
    <property type="entry name" value="EF-hand-dom_pair"/>
</dbReference>
<evidence type="ECO:0000256" key="9">
    <source>
        <dbReference type="ARBA" id="ARBA00023212"/>
    </source>
</evidence>
<evidence type="ECO:0000256" key="8">
    <source>
        <dbReference type="ARBA" id="ARBA00023203"/>
    </source>
</evidence>
<dbReference type="InterPro" id="IPR015940">
    <property type="entry name" value="UBA"/>
</dbReference>
<feature type="compositionally biased region" description="Polar residues" evidence="11">
    <location>
        <begin position="377"/>
        <end position="400"/>
    </location>
</feature>
<feature type="compositionally biased region" description="Polar residues" evidence="11">
    <location>
        <begin position="861"/>
        <end position="881"/>
    </location>
</feature>
<feature type="compositionally biased region" description="Pro residues" evidence="11">
    <location>
        <begin position="336"/>
        <end position="350"/>
    </location>
</feature>
<feature type="domain" description="EH" evidence="13">
    <location>
        <begin position="259"/>
        <end position="321"/>
    </location>
</feature>
<dbReference type="EMBL" id="CP151263">
    <property type="protein sequence ID" value="WZH46287.1"/>
    <property type="molecule type" value="Genomic_DNA"/>
</dbReference>
<keyword evidence="16" id="KW-1185">Reference proteome</keyword>
<proteinExistence type="predicted"/>
<feature type="domain" description="UBA" evidence="12">
    <location>
        <begin position="1136"/>
        <end position="1176"/>
    </location>
</feature>
<dbReference type="Gene3D" id="1.10.8.10">
    <property type="entry name" value="DNA helicase RuvA subunit, C-terminal domain"/>
    <property type="match status" value="1"/>
</dbReference>